<accession>A0A2M9YMF6</accession>
<evidence type="ECO:0000313" key="4">
    <source>
        <dbReference type="Proteomes" id="UP000232188"/>
    </source>
</evidence>
<dbReference type="EMBL" id="NPDU01000026">
    <property type="protein sequence ID" value="PJZ61747.1"/>
    <property type="molecule type" value="Genomic_DNA"/>
</dbReference>
<dbReference type="Proteomes" id="UP000232149">
    <property type="component" value="Unassembled WGS sequence"/>
</dbReference>
<evidence type="ECO:0000313" key="2">
    <source>
        <dbReference type="EMBL" id="PJZ61747.1"/>
    </source>
</evidence>
<protein>
    <submittedName>
        <fullName evidence="1">Uncharacterized protein</fullName>
    </submittedName>
</protein>
<evidence type="ECO:0000313" key="1">
    <source>
        <dbReference type="EMBL" id="PJZ52727.1"/>
    </source>
</evidence>
<proteinExistence type="predicted"/>
<dbReference type="EMBL" id="NPDV01000011">
    <property type="protein sequence ID" value="PJZ52727.1"/>
    <property type="molecule type" value="Genomic_DNA"/>
</dbReference>
<dbReference type="Proteomes" id="UP000232188">
    <property type="component" value="Unassembled WGS sequence"/>
</dbReference>
<name>A0A2M9YMF6_9LEPT</name>
<sequence>MSGKNERTGLTSGSHTVLILCADPMFCFSRDSTLCFRKWQRTLRAFRIPTAWISLHSKKSSDEKVV</sequence>
<comment type="caution">
    <text evidence="1">The sequence shown here is derived from an EMBL/GenBank/DDBJ whole genome shotgun (WGS) entry which is preliminary data.</text>
</comment>
<evidence type="ECO:0000313" key="3">
    <source>
        <dbReference type="Proteomes" id="UP000232149"/>
    </source>
</evidence>
<dbReference type="AlphaFoldDB" id="A0A2M9YMF6"/>
<reference evidence="3 4" key="1">
    <citation type="submission" date="2017-07" db="EMBL/GenBank/DDBJ databases">
        <title>Leptospira spp. isolated from tropical soils.</title>
        <authorList>
            <person name="Thibeaux R."/>
            <person name="Iraola G."/>
            <person name="Ferres I."/>
            <person name="Bierque E."/>
            <person name="Girault D."/>
            <person name="Soupe-Gilbert M.-E."/>
            <person name="Picardeau M."/>
            <person name="Goarant C."/>
        </authorList>
    </citation>
    <scope>NUCLEOTIDE SEQUENCE [LARGE SCALE GENOMIC DNA]</scope>
    <source>
        <strain evidence="1 4">FH2-B-C1</strain>
        <strain evidence="2 3">FH2-B-D1</strain>
    </source>
</reference>
<organism evidence="1 4">
    <name type="scientific">Leptospira adleri</name>
    <dbReference type="NCBI Taxonomy" id="2023186"/>
    <lineage>
        <taxon>Bacteria</taxon>
        <taxon>Pseudomonadati</taxon>
        <taxon>Spirochaetota</taxon>
        <taxon>Spirochaetia</taxon>
        <taxon>Leptospirales</taxon>
        <taxon>Leptospiraceae</taxon>
        <taxon>Leptospira</taxon>
    </lineage>
</organism>
<gene>
    <name evidence="2" type="ORF">CH376_11585</name>
    <name evidence="1" type="ORF">CH380_13305</name>
</gene>
<keyword evidence="3" id="KW-1185">Reference proteome</keyword>